<dbReference type="Proteomes" id="UP001363151">
    <property type="component" value="Unassembled WGS sequence"/>
</dbReference>
<feature type="chain" id="PRO_5046148559" evidence="12">
    <location>
        <begin position="21"/>
        <end position="477"/>
    </location>
</feature>
<comment type="caution">
    <text evidence="14">The sequence shown here is derived from an EMBL/GenBank/DDBJ whole genome shotgun (WGS) entry which is preliminary data.</text>
</comment>
<keyword evidence="4 11" id="KW-0812">Transmembrane</keyword>
<evidence type="ECO:0000256" key="7">
    <source>
        <dbReference type="ARBA" id="ARBA00023065"/>
    </source>
</evidence>
<gene>
    <name evidence="14" type="ORF">SO694_00159033</name>
</gene>
<dbReference type="EMBL" id="JBBJCI010000143">
    <property type="protein sequence ID" value="KAK7242444.1"/>
    <property type="molecule type" value="Genomic_DNA"/>
</dbReference>
<feature type="transmembrane region" description="Helical" evidence="11">
    <location>
        <begin position="345"/>
        <end position="367"/>
    </location>
</feature>
<organism evidence="14 15">
    <name type="scientific">Aureococcus anophagefferens</name>
    <name type="common">Harmful bloom alga</name>
    <dbReference type="NCBI Taxonomy" id="44056"/>
    <lineage>
        <taxon>Eukaryota</taxon>
        <taxon>Sar</taxon>
        <taxon>Stramenopiles</taxon>
        <taxon>Ochrophyta</taxon>
        <taxon>Pelagophyceae</taxon>
        <taxon>Pelagomonadales</taxon>
        <taxon>Pelagomonadaceae</taxon>
        <taxon>Aureococcus</taxon>
    </lineage>
</organism>
<keyword evidence="15" id="KW-1185">Reference proteome</keyword>
<feature type="transmembrane region" description="Helical" evidence="11">
    <location>
        <begin position="379"/>
        <end position="397"/>
    </location>
</feature>
<feature type="region of interest" description="Disordered" evidence="10">
    <location>
        <begin position="139"/>
        <end position="170"/>
    </location>
</feature>
<evidence type="ECO:0000313" key="14">
    <source>
        <dbReference type="EMBL" id="KAK7242444.1"/>
    </source>
</evidence>
<evidence type="ECO:0000256" key="2">
    <source>
        <dbReference type="ARBA" id="ARBA00022448"/>
    </source>
</evidence>
<feature type="domain" description="Cation/H+ exchanger transmembrane" evidence="13">
    <location>
        <begin position="270"/>
        <end position="360"/>
    </location>
</feature>
<evidence type="ECO:0000256" key="10">
    <source>
        <dbReference type="SAM" id="MobiDB-lite"/>
    </source>
</evidence>
<dbReference type="PANTHER" id="PTHR10110">
    <property type="entry name" value="SODIUM/HYDROGEN EXCHANGER"/>
    <property type="match status" value="1"/>
</dbReference>
<dbReference type="PANTHER" id="PTHR10110:SF86">
    <property type="entry name" value="SODIUM_HYDROGEN EXCHANGER 7"/>
    <property type="match status" value="1"/>
</dbReference>
<keyword evidence="8 11" id="KW-0472">Membrane</keyword>
<evidence type="ECO:0000256" key="1">
    <source>
        <dbReference type="ARBA" id="ARBA00004651"/>
    </source>
</evidence>
<feature type="transmembrane region" description="Helical" evidence="11">
    <location>
        <begin position="294"/>
        <end position="313"/>
    </location>
</feature>
<evidence type="ECO:0000256" key="8">
    <source>
        <dbReference type="ARBA" id="ARBA00023136"/>
    </source>
</evidence>
<evidence type="ECO:0000259" key="13">
    <source>
        <dbReference type="Pfam" id="PF00999"/>
    </source>
</evidence>
<keyword evidence="12" id="KW-0732">Signal</keyword>
<evidence type="ECO:0000256" key="9">
    <source>
        <dbReference type="ARBA" id="ARBA00023201"/>
    </source>
</evidence>
<feature type="signal peptide" evidence="12">
    <location>
        <begin position="1"/>
        <end position="20"/>
    </location>
</feature>
<keyword evidence="3" id="KW-1003">Cell membrane</keyword>
<comment type="subcellular location">
    <subcellularLocation>
        <location evidence="1">Cell membrane</location>
        <topology evidence="1">Multi-pass membrane protein</topology>
    </subcellularLocation>
</comment>
<dbReference type="InterPro" id="IPR018422">
    <property type="entry name" value="Cation/H_exchanger_CPA1"/>
</dbReference>
<evidence type="ECO:0000256" key="6">
    <source>
        <dbReference type="ARBA" id="ARBA00023053"/>
    </source>
</evidence>
<keyword evidence="5 11" id="KW-1133">Transmembrane helix</keyword>
<keyword evidence="9" id="KW-0739">Sodium transport</keyword>
<dbReference type="InterPro" id="IPR006153">
    <property type="entry name" value="Cation/H_exchanger_TM"/>
</dbReference>
<proteinExistence type="predicted"/>
<name>A0ABR1G1E1_AURAN</name>
<keyword evidence="2" id="KW-0813">Transport</keyword>
<evidence type="ECO:0000256" key="11">
    <source>
        <dbReference type="SAM" id="Phobius"/>
    </source>
</evidence>
<reference evidence="14 15" key="1">
    <citation type="submission" date="2024-03" db="EMBL/GenBank/DDBJ databases">
        <title>Aureococcus anophagefferens CCMP1851 and Kratosvirus quantuckense: Draft genome of a second virus-susceptible host strain in the model system.</title>
        <authorList>
            <person name="Chase E."/>
            <person name="Truchon A.R."/>
            <person name="Schepens W."/>
            <person name="Wilhelm S.W."/>
        </authorList>
    </citation>
    <scope>NUCLEOTIDE SEQUENCE [LARGE SCALE GENOMIC DNA]</scope>
    <source>
        <strain evidence="14 15">CCMP1851</strain>
    </source>
</reference>
<evidence type="ECO:0000256" key="4">
    <source>
        <dbReference type="ARBA" id="ARBA00022692"/>
    </source>
</evidence>
<sequence>MASIILLCALPAAVTASGYAESVDLVDNFRWTQEFGDTRTLYRTPDASASCLASCAEGSDSIACDTNVEMSRTRRREAQTSNWHWVYADQGGWPRANGGSNECLRATARRTRTRASPVDVAPDTAAALGAGEVNISLAGSFGSARGPERRQQRPQHQRRDAGSSSRTPRRLSDAQLDMFREVQEVWHTNAWHSHSYKALLFPFVVLAMGAFTQHVLSRYAPACAAYTMLMLVEGFAAGLPRVAPERRRPVGGTNSMQQSLKMWADIDGHLLLYASCPLLFGDAMGLSAHMFQRTFWQCLLLAGPGVVMGAGLTGLASRAILPYGWSFSLSMTFGSILAATDPAAVAALLKAAGAWRGFIGMVAVFWMTKAAKRHSESDVIIQLSVTLVTAYLAFFLGESEVGTPGVLTTVSAALVLAWRVWPVIVSHEAMENVWHAIEYFGNTLIFALAGVLTGAAKESEIPNFKGSSLGRFPLAFG</sequence>
<accession>A0ABR1G1E1</accession>
<protein>
    <submittedName>
        <fullName evidence="14">Potassium:proton antiporter</fullName>
    </submittedName>
</protein>
<keyword evidence="7" id="KW-0406">Ion transport</keyword>
<dbReference type="Pfam" id="PF00999">
    <property type="entry name" value="Na_H_Exchanger"/>
    <property type="match status" value="1"/>
</dbReference>
<keyword evidence="6" id="KW-0915">Sodium</keyword>
<evidence type="ECO:0000313" key="15">
    <source>
        <dbReference type="Proteomes" id="UP001363151"/>
    </source>
</evidence>
<evidence type="ECO:0000256" key="3">
    <source>
        <dbReference type="ARBA" id="ARBA00022475"/>
    </source>
</evidence>
<feature type="transmembrane region" description="Helical" evidence="11">
    <location>
        <begin position="433"/>
        <end position="456"/>
    </location>
</feature>
<feature type="compositionally biased region" description="Basic and acidic residues" evidence="10">
    <location>
        <begin position="146"/>
        <end position="161"/>
    </location>
</feature>
<evidence type="ECO:0000256" key="5">
    <source>
        <dbReference type="ARBA" id="ARBA00022989"/>
    </source>
</evidence>
<evidence type="ECO:0000256" key="12">
    <source>
        <dbReference type="SAM" id="SignalP"/>
    </source>
</evidence>
<feature type="transmembrane region" description="Helical" evidence="11">
    <location>
        <begin position="403"/>
        <end position="421"/>
    </location>
</feature>